<keyword evidence="8" id="KW-1185">Reference proteome</keyword>
<dbReference type="EMBL" id="QHJQ01000008">
    <property type="protein sequence ID" value="PXA03517.1"/>
    <property type="molecule type" value="Genomic_DNA"/>
</dbReference>
<comment type="function">
    <text evidence="5">Toxic component of a toxin-antitoxin (TA) system. An RNase.</text>
</comment>
<proteinExistence type="inferred from homology"/>
<keyword evidence="4 5" id="KW-0378">Hydrolase</keyword>
<dbReference type="GO" id="GO:0090729">
    <property type="term" value="F:toxin activity"/>
    <property type="evidence" value="ECO:0007669"/>
    <property type="project" value="UniProtKB-KW"/>
</dbReference>
<keyword evidence="2 5" id="KW-0540">Nuclease</keyword>
<dbReference type="GO" id="GO:0016788">
    <property type="term" value="F:hydrolase activity, acting on ester bonds"/>
    <property type="evidence" value="ECO:0007669"/>
    <property type="project" value="InterPro"/>
</dbReference>
<organism evidence="7 8">
    <name type="scientific">Coraliomargarita sinensis</name>
    <dbReference type="NCBI Taxonomy" id="2174842"/>
    <lineage>
        <taxon>Bacteria</taxon>
        <taxon>Pseudomonadati</taxon>
        <taxon>Verrucomicrobiota</taxon>
        <taxon>Opitutia</taxon>
        <taxon>Puniceicoccales</taxon>
        <taxon>Coraliomargaritaceae</taxon>
        <taxon>Coraliomargarita</taxon>
    </lineage>
</organism>
<dbReference type="SUPFAM" id="SSF88723">
    <property type="entry name" value="PIN domain-like"/>
    <property type="match status" value="1"/>
</dbReference>
<evidence type="ECO:0000313" key="7">
    <source>
        <dbReference type="EMBL" id="PXA03517.1"/>
    </source>
</evidence>
<dbReference type="HAMAP" id="MF_00265">
    <property type="entry name" value="VapC_Nob1"/>
    <property type="match status" value="1"/>
</dbReference>
<dbReference type="AlphaFoldDB" id="A0A317ZGN2"/>
<protein>
    <recommendedName>
        <fullName evidence="5">Ribonuclease VapC</fullName>
        <shortName evidence="5">RNase VapC</shortName>
        <ecNumber evidence="5">3.1.-.-</ecNumber>
    </recommendedName>
    <alternativeName>
        <fullName evidence="5">Toxin VapC</fullName>
    </alternativeName>
</protein>
<evidence type="ECO:0000313" key="8">
    <source>
        <dbReference type="Proteomes" id="UP000247099"/>
    </source>
</evidence>
<evidence type="ECO:0000256" key="5">
    <source>
        <dbReference type="HAMAP-Rule" id="MF_00265"/>
    </source>
</evidence>
<dbReference type="NCBIfam" id="TIGR00028">
    <property type="entry name" value="Mtu_PIN_fam"/>
    <property type="match status" value="1"/>
</dbReference>
<dbReference type="InParanoid" id="A0A317ZGN2"/>
<sequence>MIIPDANLLIFAHDRTCPQHDKARTWWEAALSSDETIGIPWVVLLAFTRIMTHPQICAAPLDGESVREMVQQWLDCPQVRVIQVSERAVGVFFDLLAEAEMGGNLSTDALIAVHAREHSAVIYSNDRDFDRFPGIRWKNPLR</sequence>
<dbReference type="GO" id="GO:0000287">
    <property type="term" value="F:magnesium ion binding"/>
    <property type="evidence" value="ECO:0007669"/>
    <property type="project" value="UniProtKB-UniRule"/>
</dbReference>
<name>A0A317ZGN2_9BACT</name>
<evidence type="ECO:0000256" key="4">
    <source>
        <dbReference type="ARBA" id="ARBA00022801"/>
    </source>
</evidence>
<comment type="similarity">
    <text evidence="5">Belongs to the PINc/VapC protein family.</text>
</comment>
<dbReference type="InterPro" id="IPR029060">
    <property type="entry name" value="PIN-like_dom_sf"/>
</dbReference>
<accession>A0A317ZGN2</accession>
<dbReference type="InterPro" id="IPR022907">
    <property type="entry name" value="VapC_family"/>
</dbReference>
<dbReference type="Pfam" id="PF01850">
    <property type="entry name" value="PIN"/>
    <property type="match status" value="1"/>
</dbReference>
<keyword evidence="5" id="KW-0460">Magnesium</keyword>
<dbReference type="Proteomes" id="UP000247099">
    <property type="component" value="Unassembled WGS sequence"/>
</dbReference>
<dbReference type="RefSeq" id="WP_110131517.1">
    <property type="nucleotide sequence ID" value="NZ_QHJQ01000008.1"/>
</dbReference>
<evidence type="ECO:0000256" key="2">
    <source>
        <dbReference type="ARBA" id="ARBA00022722"/>
    </source>
</evidence>
<evidence type="ECO:0000256" key="3">
    <source>
        <dbReference type="ARBA" id="ARBA00022723"/>
    </source>
</evidence>
<dbReference type="GO" id="GO:0004540">
    <property type="term" value="F:RNA nuclease activity"/>
    <property type="evidence" value="ECO:0007669"/>
    <property type="project" value="InterPro"/>
</dbReference>
<dbReference type="InterPro" id="IPR002716">
    <property type="entry name" value="PIN_dom"/>
</dbReference>
<dbReference type="Gene3D" id="3.40.50.1010">
    <property type="entry name" value="5'-nuclease"/>
    <property type="match status" value="1"/>
</dbReference>
<reference evidence="7 8" key="1">
    <citation type="submission" date="2018-05" db="EMBL/GenBank/DDBJ databases">
        <title>Coraliomargarita sinensis sp. nov., isolated from a marine solar saltern.</title>
        <authorList>
            <person name="Zhou L.Y."/>
        </authorList>
    </citation>
    <scope>NUCLEOTIDE SEQUENCE [LARGE SCALE GENOMIC DNA]</scope>
    <source>
        <strain evidence="7 8">WN38</strain>
    </source>
</reference>
<keyword evidence="1 5" id="KW-1277">Toxin-antitoxin system</keyword>
<dbReference type="OrthoDB" id="556169at2"/>
<dbReference type="EC" id="3.1.-.-" evidence="5"/>
<keyword evidence="5" id="KW-0800">Toxin</keyword>
<keyword evidence="3 5" id="KW-0479">Metal-binding</keyword>
<comment type="cofactor">
    <cofactor evidence="5">
        <name>Mg(2+)</name>
        <dbReference type="ChEBI" id="CHEBI:18420"/>
    </cofactor>
</comment>
<evidence type="ECO:0000259" key="6">
    <source>
        <dbReference type="Pfam" id="PF01850"/>
    </source>
</evidence>
<gene>
    <name evidence="5" type="primary">vapC</name>
    <name evidence="7" type="ORF">DDZ13_11065</name>
</gene>
<comment type="caution">
    <text evidence="7">The sequence shown here is derived from an EMBL/GenBank/DDBJ whole genome shotgun (WGS) entry which is preliminary data.</text>
</comment>
<dbReference type="GO" id="GO:0045926">
    <property type="term" value="P:negative regulation of growth"/>
    <property type="evidence" value="ECO:0007669"/>
    <property type="project" value="UniProtKB-ARBA"/>
</dbReference>
<feature type="binding site" evidence="5">
    <location>
        <position position="108"/>
    </location>
    <ligand>
        <name>Mg(2+)</name>
        <dbReference type="ChEBI" id="CHEBI:18420"/>
    </ligand>
</feature>
<feature type="domain" description="PIN" evidence="6">
    <location>
        <begin position="2"/>
        <end position="133"/>
    </location>
</feature>
<evidence type="ECO:0000256" key="1">
    <source>
        <dbReference type="ARBA" id="ARBA00022649"/>
    </source>
</evidence>
<feature type="binding site" evidence="5">
    <location>
        <position position="5"/>
    </location>
    <ligand>
        <name>Mg(2+)</name>
        <dbReference type="ChEBI" id="CHEBI:18420"/>
    </ligand>
</feature>
<dbReference type="InterPro" id="IPR006226">
    <property type="entry name" value="Mtu_PIN"/>
</dbReference>